<dbReference type="Proteomes" id="UP000317982">
    <property type="component" value="Unassembled WGS sequence"/>
</dbReference>
<proteinExistence type="predicted"/>
<dbReference type="InterPro" id="IPR046179">
    <property type="entry name" value="DUF6188"/>
</dbReference>
<name>A0A545B0Z5_9ACTN</name>
<dbReference type="Pfam" id="PF19686">
    <property type="entry name" value="DUF6188"/>
    <property type="match status" value="1"/>
</dbReference>
<reference evidence="1 2" key="1">
    <citation type="submission" date="2019-07" db="EMBL/GenBank/DDBJ databases">
        <title>Cryptosporangium phraense sp. nov., isolated from plant litter.</title>
        <authorList>
            <person name="Suriyachadkun C."/>
        </authorList>
    </citation>
    <scope>NUCLEOTIDE SEQUENCE [LARGE SCALE GENOMIC DNA]</scope>
    <source>
        <strain evidence="1 2">A-T 5661</strain>
    </source>
</reference>
<dbReference type="AlphaFoldDB" id="A0A545B0Z5"/>
<comment type="caution">
    <text evidence="1">The sequence shown here is derived from an EMBL/GenBank/DDBJ whole genome shotgun (WGS) entry which is preliminary data.</text>
</comment>
<organism evidence="1 2">
    <name type="scientific">Cryptosporangium phraense</name>
    <dbReference type="NCBI Taxonomy" id="2593070"/>
    <lineage>
        <taxon>Bacteria</taxon>
        <taxon>Bacillati</taxon>
        <taxon>Actinomycetota</taxon>
        <taxon>Actinomycetes</taxon>
        <taxon>Cryptosporangiales</taxon>
        <taxon>Cryptosporangiaceae</taxon>
        <taxon>Cryptosporangium</taxon>
    </lineage>
</organism>
<dbReference type="EMBL" id="VIRS01000002">
    <property type="protein sequence ID" value="TQS46505.1"/>
    <property type="molecule type" value="Genomic_DNA"/>
</dbReference>
<dbReference type="OrthoDB" id="3429377at2"/>
<accession>A0A545B0Z5</accession>
<evidence type="ECO:0000313" key="2">
    <source>
        <dbReference type="Proteomes" id="UP000317982"/>
    </source>
</evidence>
<sequence>MEIALAGCTLDSFEWGFSVNLAFSAGWEVRIEGRFGLRTPHAGVMVDPATYYGREIASPALAALVGRAVEAAEVSRSGLLAITFDRGPALTVGPDDEYESWTVAGPGGVKVICGPGGEVTSWPAG</sequence>
<protein>
    <submittedName>
        <fullName evidence="1">Uncharacterized protein</fullName>
    </submittedName>
</protein>
<gene>
    <name evidence="1" type="ORF">FL583_03725</name>
</gene>
<dbReference type="InParanoid" id="A0A545B0Z5"/>
<keyword evidence="2" id="KW-1185">Reference proteome</keyword>
<evidence type="ECO:0000313" key="1">
    <source>
        <dbReference type="EMBL" id="TQS46505.1"/>
    </source>
</evidence>
<dbReference type="RefSeq" id="WP_142703024.1">
    <property type="nucleotide sequence ID" value="NZ_VIRS01000002.1"/>
</dbReference>